<dbReference type="AlphaFoldDB" id="A0AAP2W5I0"/>
<dbReference type="EMBL" id="PGCK01000003">
    <property type="protein sequence ID" value="MCD1294328.1"/>
    <property type="molecule type" value="Genomic_DNA"/>
</dbReference>
<proteinExistence type="predicted"/>
<comment type="caution">
    <text evidence="3">The sequence shown here is derived from an EMBL/GenBank/DDBJ whole genome shotgun (WGS) entry which is preliminary data.</text>
</comment>
<protein>
    <recommendedName>
        <fullName evidence="2">Peptidoglycan binding-like domain-containing protein</fullName>
    </recommendedName>
</protein>
<feature type="domain" description="Peptidoglycan binding-like" evidence="2">
    <location>
        <begin position="35"/>
        <end position="103"/>
    </location>
</feature>
<organism evidence="3 4">
    <name type="scientific">Methanooceanicella nereidis</name>
    <dbReference type="NCBI Taxonomy" id="2052831"/>
    <lineage>
        <taxon>Archaea</taxon>
        <taxon>Methanobacteriati</taxon>
        <taxon>Methanobacteriota</taxon>
        <taxon>Stenosarchaea group</taxon>
        <taxon>Methanomicrobia</taxon>
        <taxon>Methanocellales</taxon>
        <taxon>Methanocellaceae</taxon>
        <taxon>Methanooceanicella</taxon>
    </lineage>
</organism>
<accession>A0AAP2W5I0</accession>
<dbReference type="Pfam" id="PF01471">
    <property type="entry name" value="PG_binding_1"/>
    <property type="match status" value="1"/>
</dbReference>
<sequence length="142" mass="15636">MPKVNPGPIPDDKLLELKNQSDGGKGPVKKMDNRKELVEHVQHMLIALGYDLGDYGPDKNGVDGDFGDATEKAVKDFQEKHKDWEGNALVVDGLVGPRTGNALNRALVGVWYEKYETPRDLTGDVKLVTLTRKMAESEGVSF</sequence>
<dbReference type="Proteomes" id="UP001320159">
    <property type="component" value="Unassembled WGS sequence"/>
</dbReference>
<name>A0AAP2W5I0_9EURY</name>
<evidence type="ECO:0000313" key="4">
    <source>
        <dbReference type="Proteomes" id="UP001320159"/>
    </source>
</evidence>
<dbReference type="SUPFAM" id="SSF47090">
    <property type="entry name" value="PGBD-like"/>
    <property type="match status" value="1"/>
</dbReference>
<evidence type="ECO:0000259" key="2">
    <source>
        <dbReference type="Pfam" id="PF01471"/>
    </source>
</evidence>
<evidence type="ECO:0000313" key="3">
    <source>
        <dbReference type="EMBL" id="MCD1294328.1"/>
    </source>
</evidence>
<dbReference type="InterPro" id="IPR002477">
    <property type="entry name" value="Peptidoglycan-bd-like"/>
</dbReference>
<dbReference type="InterPro" id="IPR036366">
    <property type="entry name" value="PGBDSf"/>
</dbReference>
<feature type="region of interest" description="Disordered" evidence="1">
    <location>
        <begin position="1"/>
        <end position="32"/>
    </location>
</feature>
<gene>
    <name evidence="3" type="ORF">CUJ83_04860</name>
</gene>
<reference evidence="3 4" key="1">
    <citation type="submission" date="2017-11" db="EMBL/GenBank/DDBJ databases">
        <title>Isolation and Characterization of Family Methanocellaceae Species from Potential Methane Hydrate Area Offshore Southwestern Taiwan.</title>
        <authorList>
            <person name="Zhang W.-L."/>
            <person name="Chen W.-C."/>
            <person name="Lai M.-C."/>
            <person name="Chen S.-C."/>
        </authorList>
    </citation>
    <scope>NUCLEOTIDE SEQUENCE [LARGE SCALE GENOMIC DNA]</scope>
    <source>
        <strain evidence="3 4">CWC-04</strain>
    </source>
</reference>
<dbReference type="InterPro" id="IPR036365">
    <property type="entry name" value="PGBD-like_sf"/>
</dbReference>
<keyword evidence="4" id="KW-1185">Reference proteome</keyword>
<dbReference type="Gene3D" id="1.10.101.10">
    <property type="entry name" value="PGBD-like superfamily/PGBD"/>
    <property type="match status" value="1"/>
</dbReference>
<evidence type="ECO:0000256" key="1">
    <source>
        <dbReference type="SAM" id="MobiDB-lite"/>
    </source>
</evidence>